<dbReference type="VEuPathDB" id="FungiDB:HMPREF1544_11273"/>
<sequence>MDIIIQHKNVANDENTIYDYTSMPPPPYSKSPSGNDGAALIKPKQAIETTDSTALNRSNVKKYIARVKSISPSYASKKKIDISPSMLEKNIATTTDVYTENTKSNINDFDASSSSPFIEQNKSTSSESNTMNDSLERIGTSLQLLIQEAQASLLTTSTQQLQQQETETIVDYSYRYVQHGYIQSQEKLALAIEKLEQSIHNIAYTASMQQQAIKNYYTTTHHHHYYAATTYPSISASASSSSSPTPTPSFDRSKLWIIECRQARELFHIWTN</sequence>
<feature type="region of interest" description="Disordered" evidence="1">
    <location>
        <begin position="110"/>
        <end position="130"/>
    </location>
</feature>
<organism evidence="2 3">
    <name type="scientific">Mucor circinelloides f. circinelloides (strain 1006PhL)</name>
    <name type="common">Mucormycosis agent</name>
    <name type="synonym">Calyptromyces circinelloides</name>
    <dbReference type="NCBI Taxonomy" id="1220926"/>
    <lineage>
        <taxon>Eukaryota</taxon>
        <taxon>Fungi</taxon>
        <taxon>Fungi incertae sedis</taxon>
        <taxon>Mucoromycota</taxon>
        <taxon>Mucoromycotina</taxon>
        <taxon>Mucoromycetes</taxon>
        <taxon>Mucorales</taxon>
        <taxon>Mucorineae</taxon>
        <taxon>Mucoraceae</taxon>
        <taxon>Mucor</taxon>
    </lineage>
</organism>
<evidence type="ECO:0000313" key="3">
    <source>
        <dbReference type="Proteomes" id="UP000014254"/>
    </source>
</evidence>
<dbReference type="OMA" id="DENTIYD"/>
<reference evidence="3" key="1">
    <citation type="submission" date="2013-05" db="EMBL/GenBank/DDBJ databases">
        <title>The Genome sequence of Mucor circinelloides f. circinelloides 1006PhL.</title>
        <authorList>
            <consortium name="The Broad Institute Genomics Platform"/>
            <person name="Cuomo C."/>
            <person name="Earl A."/>
            <person name="Findley K."/>
            <person name="Lee S.C."/>
            <person name="Walker B."/>
            <person name="Young S."/>
            <person name="Zeng Q."/>
            <person name="Gargeya S."/>
            <person name="Fitzgerald M."/>
            <person name="Haas B."/>
            <person name="Abouelleil A."/>
            <person name="Allen A.W."/>
            <person name="Alvarado L."/>
            <person name="Arachchi H.M."/>
            <person name="Berlin A.M."/>
            <person name="Chapman S.B."/>
            <person name="Gainer-Dewar J."/>
            <person name="Goldberg J."/>
            <person name="Griggs A."/>
            <person name="Gujja S."/>
            <person name="Hansen M."/>
            <person name="Howarth C."/>
            <person name="Imamovic A."/>
            <person name="Ireland A."/>
            <person name="Larimer J."/>
            <person name="McCowan C."/>
            <person name="Murphy C."/>
            <person name="Pearson M."/>
            <person name="Poon T.W."/>
            <person name="Priest M."/>
            <person name="Roberts A."/>
            <person name="Saif S."/>
            <person name="Shea T."/>
            <person name="Sisk P."/>
            <person name="Sykes S."/>
            <person name="Wortman J."/>
            <person name="Nusbaum C."/>
            <person name="Birren B."/>
        </authorList>
    </citation>
    <scope>NUCLEOTIDE SEQUENCE [LARGE SCALE GENOMIC DNA]</scope>
    <source>
        <strain evidence="3">1006PhL</strain>
    </source>
</reference>
<accession>S2IXI6</accession>
<name>S2IXI6_MUCC1</name>
<protein>
    <submittedName>
        <fullName evidence="2">Uncharacterized protein</fullName>
    </submittedName>
</protein>
<dbReference type="InParanoid" id="S2IXI6"/>
<gene>
    <name evidence="2" type="ORF">HMPREF1544_11273</name>
</gene>
<proteinExistence type="predicted"/>
<evidence type="ECO:0000256" key="1">
    <source>
        <dbReference type="SAM" id="MobiDB-lite"/>
    </source>
</evidence>
<dbReference type="OrthoDB" id="10265259at2759"/>
<keyword evidence="3" id="KW-1185">Reference proteome</keyword>
<dbReference type="EMBL" id="KE124136">
    <property type="protein sequence ID" value="EPB81994.1"/>
    <property type="molecule type" value="Genomic_DNA"/>
</dbReference>
<dbReference type="AlphaFoldDB" id="S2IXI6"/>
<evidence type="ECO:0000313" key="2">
    <source>
        <dbReference type="EMBL" id="EPB81994.1"/>
    </source>
</evidence>
<dbReference type="Proteomes" id="UP000014254">
    <property type="component" value="Unassembled WGS sequence"/>
</dbReference>